<dbReference type="InterPro" id="IPR017972">
    <property type="entry name" value="Cyt_P450_CS"/>
</dbReference>
<sequence>MEEPPLNTGLQVIIPQLVYESVDTESDKVVHPNIVDALLESDGPPREKSIERLTGEAVAVVLGGTHSISTVLSIATFHLLRDTERLDRLRRELRSVVRDETALPRWSTLEQLPYLNAIIQEALRLMHGVASRITLVAPDEDLVYVATDDSSHVIPRSSSIGMSSYMIHNDSKLYPDPTAFLPERWLDENGTRDRELDKYMMSFSKGPRQCVGMQ</sequence>
<evidence type="ECO:0000313" key="9">
    <source>
        <dbReference type="Proteomes" id="UP000701341"/>
    </source>
</evidence>
<dbReference type="AlphaFoldDB" id="A0A9P5GDQ2"/>
<dbReference type="GO" id="GO:0005506">
    <property type="term" value="F:iron ion binding"/>
    <property type="evidence" value="ECO:0007669"/>
    <property type="project" value="InterPro"/>
</dbReference>
<dbReference type="PANTHER" id="PTHR24305:SF147">
    <property type="entry name" value="P450, PUTATIVE (EUROFUNG)-RELATED"/>
    <property type="match status" value="1"/>
</dbReference>
<dbReference type="PROSITE" id="PS00086">
    <property type="entry name" value="CYTOCHROME_P450"/>
    <property type="match status" value="1"/>
</dbReference>
<evidence type="ECO:0000256" key="7">
    <source>
        <dbReference type="RuleBase" id="RU000461"/>
    </source>
</evidence>
<dbReference type="Gene3D" id="1.10.630.10">
    <property type="entry name" value="Cytochrome P450"/>
    <property type="match status" value="1"/>
</dbReference>
<dbReference type="GO" id="GO:0043386">
    <property type="term" value="P:mycotoxin biosynthetic process"/>
    <property type="evidence" value="ECO:0007669"/>
    <property type="project" value="UniProtKB-ARBA"/>
</dbReference>
<dbReference type="GO" id="GO:0004497">
    <property type="term" value="F:monooxygenase activity"/>
    <property type="evidence" value="ECO:0007669"/>
    <property type="project" value="UniProtKB-KW"/>
</dbReference>
<organism evidence="8 9">
    <name type="scientific">Penicillium crustosum</name>
    <name type="common">Blue mold fungus</name>
    <dbReference type="NCBI Taxonomy" id="36656"/>
    <lineage>
        <taxon>Eukaryota</taxon>
        <taxon>Fungi</taxon>
        <taxon>Dikarya</taxon>
        <taxon>Ascomycota</taxon>
        <taxon>Pezizomycotina</taxon>
        <taxon>Eurotiomycetes</taxon>
        <taxon>Eurotiomycetidae</taxon>
        <taxon>Eurotiales</taxon>
        <taxon>Aspergillaceae</taxon>
        <taxon>Penicillium</taxon>
    </lineage>
</organism>
<feature type="binding site" description="axial binding residue" evidence="6">
    <location>
        <position position="210"/>
    </location>
    <ligand>
        <name>heme</name>
        <dbReference type="ChEBI" id="CHEBI:30413"/>
    </ligand>
    <ligandPart>
        <name>Fe</name>
        <dbReference type="ChEBI" id="CHEBI:18248"/>
    </ligandPart>
</feature>
<keyword evidence="5 6" id="KW-0408">Iron</keyword>
<gene>
    <name evidence="8" type="ORF">PCG10_001179</name>
</gene>
<keyword evidence="6 7" id="KW-0349">Heme</keyword>
<proteinExistence type="inferred from homology"/>
<comment type="caution">
    <text evidence="8">The sequence shown here is derived from an EMBL/GenBank/DDBJ whole genome shotgun (WGS) entry which is preliminary data.</text>
</comment>
<dbReference type="SUPFAM" id="SSF48264">
    <property type="entry name" value="Cytochrome P450"/>
    <property type="match status" value="1"/>
</dbReference>
<keyword evidence="9" id="KW-1185">Reference proteome</keyword>
<dbReference type="PANTHER" id="PTHR24305">
    <property type="entry name" value="CYTOCHROME P450"/>
    <property type="match status" value="1"/>
</dbReference>
<comment type="similarity">
    <text evidence="2 7">Belongs to the cytochrome P450 family.</text>
</comment>
<accession>A0A9P5GDQ2</accession>
<dbReference type="InterPro" id="IPR002403">
    <property type="entry name" value="Cyt_P450_E_grp-IV"/>
</dbReference>
<keyword evidence="3 6" id="KW-0479">Metal-binding</keyword>
<keyword evidence="7" id="KW-0503">Monooxygenase</keyword>
<name>A0A9P5GDQ2_PENCR</name>
<dbReference type="InterPro" id="IPR050121">
    <property type="entry name" value="Cytochrome_P450_monoxygenase"/>
</dbReference>
<dbReference type="PRINTS" id="PR00465">
    <property type="entry name" value="EP450IV"/>
</dbReference>
<comment type="cofactor">
    <cofactor evidence="1 6">
        <name>heme</name>
        <dbReference type="ChEBI" id="CHEBI:30413"/>
    </cofactor>
</comment>
<dbReference type="PRINTS" id="PR00385">
    <property type="entry name" value="P450"/>
</dbReference>
<evidence type="ECO:0008006" key="10">
    <source>
        <dbReference type="Google" id="ProtNLM"/>
    </source>
</evidence>
<dbReference type="InterPro" id="IPR036396">
    <property type="entry name" value="Cyt_P450_sf"/>
</dbReference>
<dbReference type="GO" id="GO:0016705">
    <property type="term" value="F:oxidoreductase activity, acting on paired donors, with incorporation or reduction of molecular oxygen"/>
    <property type="evidence" value="ECO:0007669"/>
    <property type="project" value="InterPro"/>
</dbReference>
<protein>
    <recommendedName>
        <fullName evidence="10">Cytochrome P450</fullName>
    </recommendedName>
</protein>
<evidence type="ECO:0000256" key="3">
    <source>
        <dbReference type="ARBA" id="ARBA00022723"/>
    </source>
</evidence>
<evidence type="ECO:0000313" key="8">
    <source>
        <dbReference type="EMBL" id="KAF7517501.1"/>
    </source>
</evidence>
<evidence type="ECO:0000256" key="5">
    <source>
        <dbReference type="ARBA" id="ARBA00023004"/>
    </source>
</evidence>
<evidence type="ECO:0000256" key="6">
    <source>
        <dbReference type="PIRSR" id="PIRSR602403-1"/>
    </source>
</evidence>
<dbReference type="InterPro" id="IPR001128">
    <property type="entry name" value="Cyt_P450"/>
</dbReference>
<dbReference type="GO" id="GO:0020037">
    <property type="term" value="F:heme binding"/>
    <property type="evidence" value="ECO:0007669"/>
    <property type="project" value="InterPro"/>
</dbReference>
<keyword evidence="4 7" id="KW-0560">Oxidoreductase</keyword>
<evidence type="ECO:0000256" key="4">
    <source>
        <dbReference type="ARBA" id="ARBA00023002"/>
    </source>
</evidence>
<evidence type="ECO:0000256" key="2">
    <source>
        <dbReference type="ARBA" id="ARBA00010617"/>
    </source>
</evidence>
<dbReference type="Pfam" id="PF00067">
    <property type="entry name" value="p450"/>
    <property type="match status" value="1"/>
</dbReference>
<evidence type="ECO:0000256" key="1">
    <source>
        <dbReference type="ARBA" id="ARBA00001971"/>
    </source>
</evidence>
<dbReference type="Proteomes" id="UP000701341">
    <property type="component" value="Unassembled WGS sequence"/>
</dbReference>
<reference evidence="8" key="1">
    <citation type="submission" date="2020-02" db="EMBL/GenBank/DDBJ databases">
        <authorList>
            <person name="Lichtner F.J."/>
        </authorList>
    </citation>
    <scope>NUCLEOTIDE SEQUENCE</scope>
    <source>
        <strain evidence="8">G10</strain>
    </source>
</reference>
<dbReference type="EMBL" id="JAAOZQ010000114">
    <property type="protein sequence ID" value="KAF7517501.1"/>
    <property type="molecule type" value="Genomic_DNA"/>
</dbReference>